<dbReference type="EMBL" id="JABFJV010000002">
    <property type="protein sequence ID" value="NOK31676.1"/>
    <property type="molecule type" value="Genomic_DNA"/>
</dbReference>
<organism evidence="1 2">
    <name type="scientific">Corallococcus exercitus</name>
    <dbReference type="NCBI Taxonomy" id="2316736"/>
    <lineage>
        <taxon>Bacteria</taxon>
        <taxon>Pseudomonadati</taxon>
        <taxon>Myxococcota</taxon>
        <taxon>Myxococcia</taxon>
        <taxon>Myxococcales</taxon>
        <taxon>Cystobacterineae</taxon>
        <taxon>Myxococcaceae</taxon>
        <taxon>Corallococcus</taxon>
    </lineage>
</organism>
<sequence>MKRLDPSRIKDSFINVSTFPADLGEGRSAAPAPALLDAVVEAVEKKNGFAVVYGVNKLLAARGLDLHTESGAALARDYLEGIFRAIAPRFDLARYSPTPVAYDRVAKMDVDGFNKNRNFTPNSDHTESREFVTTKCVHFDSATPFIANLYGPNQNISGGMPMICDTRRFCQDKGLDPRALIENIPNNYNVAVKAEFSEEILRDYSFALKLDLENDIVMIVLHNEVVGGLAHAATQPSLTDASKAAKRPIRHVEYQVAGSDDLKRWYDYYGLSLEKASNHKEDANITRFVRGELNPYPNIIEVRA</sequence>
<dbReference type="RefSeq" id="WP_120525638.1">
    <property type="nucleotide sequence ID" value="NZ_JABFJV010000002.1"/>
</dbReference>
<proteinExistence type="predicted"/>
<dbReference type="Proteomes" id="UP000563426">
    <property type="component" value="Unassembled WGS sequence"/>
</dbReference>
<dbReference type="AlphaFoldDB" id="A0A3A8IF44"/>
<reference evidence="1 2" key="1">
    <citation type="submission" date="2020-05" db="EMBL/GenBank/DDBJ databases">
        <authorList>
            <person name="Whitworth D."/>
        </authorList>
    </citation>
    <scope>NUCLEOTIDE SEQUENCE [LARGE SCALE GENOMIC DNA]</scope>
    <source>
        <strain evidence="1 2">AB043B</strain>
    </source>
</reference>
<evidence type="ECO:0000313" key="1">
    <source>
        <dbReference type="EMBL" id="NOK31676.1"/>
    </source>
</evidence>
<accession>A0A3A8IF44</accession>
<evidence type="ECO:0000313" key="2">
    <source>
        <dbReference type="Proteomes" id="UP000563426"/>
    </source>
</evidence>
<comment type="caution">
    <text evidence="1">The sequence shown here is derived from an EMBL/GenBank/DDBJ whole genome shotgun (WGS) entry which is preliminary data.</text>
</comment>
<gene>
    <name evidence="1" type="ORF">HMI49_00480</name>
</gene>
<keyword evidence="2" id="KW-1185">Reference proteome</keyword>
<dbReference type="OrthoDB" id="4043793at2"/>
<protein>
    <submittedName>
        <fullName evidence="1">Uncharacterized protein</fullName>
    </submittedName>
</protein>
<name>A0A3A8IF44_9BACT</name>